<evidence type="ECO:0000313" key="2">
    <source>
        <dbReference type="Proteomes" id="UP000199073"/>
    </source>
</evidence>
<dbReference type="RefSeq" id="WP_092225610.1">
    <property type="nucleotide sequence ID" value="NZ_FNJI01000036.1"/>
</dbReference>
<dbReference type="EMBL" id="FNJI01000036">
    <property type="protein sequence ID" value="SDP69963.1"/>
    <property type="molecule type" value="Genomic_DNA"/>
</dbReference>
<organism evidence="1 2">
    <name type="scientific">Desulforhopalus singaporensis</name>
    <dbReference type="NCBI Taxonomy" id="91360"/>
    <lineage>
        <taxon>Bacteria</taxon>
        <taxon>Pseudomonadati</taxon>
        <taxon>Thermodesulfobacteriota</taxon>
        <taxon>Desulfobulbia</taxon>
        <taxon>Desulfobulbales</taxon>
        <taxon>Desulfocapsaceae</taxon>
        <taxon>Desulforhopalus</taxon>
    </lineage>
</organism>
<dbReference type="STRING" id="91360.SAMN05660330_03736"/>
<name>A0A1H0UUY5_9BACT</name>
<dbReference type="Proteomes" id="UP000199073">
    <property type="component" value="Unassembled WGS sequence"/>
</dbReference>
<accession>A0A1H0UUY5</accession>
<evidence type="ECO:0000313" key="1">
    <source>
        <dbReference type="EMBL" id="SDP69963.1"/>
    </source>
</evidence>
<sequence length="139" mass="15561">MKIAKKIIYKTAEKYLQYLSDRNVDTEIHMKQGKDNSVLVLTQPFHAYGVTVPAGYKWNGASAPPGPARLVIPKFHKMIKASCRHDRACELAKNKFDRLLADIVFFLMAYEVEGMKLWRAVAGLAGVRVGAHLGIGNKF</sequence>
<proteinExistence type="predicted"/>
<dbReference type="InterPro" id="IPR010767">
    <property type="entry name" value="Phage_CGC-2007_Cje0229"/>
</dbReference>
<dbReference type="AlphaFoldDB" id="A0A1H0UUY5"/>
<gene>
    <name evidence="1" type="ORF">SAMN05660330_03736</name>
</gene>
<protein>
    <submittedName>
        <fullName evidence="1">Uncharacterized protein</fullName>
    </submittedName>
</protein>
<keyword evidence="2" id="KW-1185">Reference proteome</keyword>
<reference evidence="1 2" key="1">
    <citation type="submission" date="2016-10" db="EMBL/GenBank/DDBJ databases">
        <authorList>
            <person name="de Groot N.N."/>
        </authorList>
    </citation>
    <scope>NUCLEOTIDE SEQUENCE [LARGE SCALE GENOMIC DNA]</scope>
    <source>
        <strain evidence="1 2">DSM 12130</strain>
    </source>
</reference>
<dbReference type="Pfam" id="PF07087">
    <property type="entry name" value="DUF1353"/>
    <property type="match status" value="1"/>
</dbReference>
<dbReference type="OrthoDB" id="5433483at2"/>